<evidence type="ECO:0000313" key="1">
    <source>
        <dbReference type="EMBL" id="GIY69087.1"/>
    </source>
</evidence>
<dbReference type="Proteomes" id="UP001054837">
    <property type="component" value="Unassembled WGS sequence"/>
</dbReference>
<gene>
    <name evidence="1" type="ORF">CDAR_469041</name>
</gene>
<protein>
    <submittedName>
        <fullName evidence="1">Uncharacterized protein</fullName>
    </submittedName>
</protein>
<dbReference type="EMBL" id="BPLQ01013000">
    <property type="protein sequence ID" value="GIY69087.1"/>
    <property type="molecule type" value="Genomic_DNA"/>
</dbReference>
<comment type="caution">
    <text evidence="1">The sequence shown here is derived from an EMBL/GenBank/DDBJ whole genome shotgun (WGS) entry which is preliminary data.</text>
</comment>
<sequence>MGICAMNENFRFMSGQVIKRNAKSLQNGKEGFFMLQEEFFFRSMKNLFMFFMTNGFMEGTSSGMEAKFAEMLSNCSTDWCNMRYKSMVSDGDSRTCLHIRNIKPHGSDIEIPKKNV</sequence>
<reference evidence="1 2" key="1">
    <citation type="submission" date="2021-06" db="EMBL/GenBank/DDBJ databases">
        <title>Caerostris darwini draft genome.</title>
        <authorList>
            <person name="Kono N."/>
            <person name="Arakawa K."/>
        </authorList>
    </citation>
    <scope>NUCLEOTIDE SEQUENCE [LARGE SCALE GENOMIC DNA]</scope>
</reference>
<dbReference type="AlphaFoldDB" id="A0AAV4VG29"/>
<accession>A0AAV4VG29</accession>
<proteinExistence type="predicted"/>
<name>A0AAV4VG29_9ARAC</name>
<organism evidence="1 2">
    <name type="scientific">Caerostris darwini</name>
    <dbReference type="NCBI Taxonomy" id="1538125"/>
    <lineage>
        <taxon>Eukaryota</taxon>
        <taxon>Metazoa</taxon>
        <taxon>Ecdysozoa</taxon>
        <taxon>Arthropoda</taxon>
        <taxon>Chelicerata</taxon>
        <taxon>Arachnida</taxon>
        <taxon>Araneae</taxon>
        <taxon>Araneomorphae</taxon>
        <taxon>Entelegynae</taxon>
        <taxon>Araneoidea</taxon>
        <taxon>Araneidae</taxon>
        <taxon>Caerostris</taxon>
    </lineage>
</organism>
<evidence type="ECO:0000313" key="2">
    <source>
        <dbReference type="Proteomes" id="UP001054837"/>
    </source>
</evidence>
<keyword evidence="2" id="KW-1185">Reference proteome</keyword>